<dbReference type="InterPro" id="IPR017871">
    <property type="entry name" value="ABC_transporter-like_CS"/>
</dbReference>
<comment type="caution">
    <text evidence="12">The sequence shown here is derived from an EMBL/GenBank/DDBJ whole genome shotgun (WGS) entry which is preliminary data.</text>
</comment>
<dbReference type="SMART" id="SM00382">
    <property type="entry name" value="AAA"/>
    <property type="match status" value="1"/>
</dbReference>
<evidence type="ECO:0000259" key="10">
    <source>
        <dbReference type="PROSITE" id="PS50893"/>
    </source>
</evidence>
<keyword evidence="3" id="KW-1003">Cell membrane</keyword>
<reference evidence="12 13" key="1">
    <citation type="submission" date="2017-09" db="EMBL/GenBank/DDBJ databases">
        <title>Bacterial strain isolated from the female urinary microbiota.</title>
        <authorList>
            <person name="Thomas-White K."/>
            <person name="Kumar N."/>
            <person name="Forster S."/>
            <person name="Putonti C."/>
            <person name="Lawley T."/>
            <person name="Wolfe A.J."/>
        </authorList>
    </citation>
    <scope>NUCLEOTIDE SEQUENCE [LARGE SCALE GENOMIC DNA]</scope>
    <source>
        <strain evidence="12 13">UMB0186</strain>
    </source>
</reference>
<feature type="domain" description="ABC transporter" evidence="10">
    <location>
        <begin position="336"/>
        <end position="569"/>
    </location>
</feature>
<evidence type="ECO:0000256" key="8">
    <source>
        <dbReference type="ARBA" id="ARBA00023136"/>
    </source>
</evidence>
<dbReference type="RefSeq" id="WP_102189337.1">
    <property type="nucleotide sequence ID" value="NZ_CAUTAO010000016.1"/>
</dbReference>
<dbReference type="EMBL" id="PNGT01000001">
    <property type="protein sequence ID" value="PMC53185.1"/>
    <property type="molecule type" value="Genomic_DNA"/>
</dbReference>
<name>A0A2N6SGX5_9BACL</name>
<evidence type="ECO:0000313" key="13">
    <source>
        <dbReference type="Proteomes" id="UP000235670"/>
    </source>
</evidence>
<dbReference type="OrthoDB" id="9762778at2"/>
<dbReference type="FunFam" id="3.40.50.300:FF:000221">
    <property type="entry name" value="Multidrug ABC transporter ATP-binding protein"/>
    <property type="match status" value="1"/>
</dbReference>
<keyword evidence="7 9" id="KW-1133">Transmembrane helix</keyword>
<dbReference type="InterPro" id="IPR003439">
    <property type="entry name" value="ABC_transporter-like_ATP-bd"/>
</dbReference>
<feature type="transmembrane region" description="Helical" evidence="9">
    <location>
        <begin position="277"/>
        <end position="303"/>
    </location>
</feature>
<feature type="domain" description="ABC transmembrane type-1" evidence="11">
    <location>
        <begin position="21"/>
        <end position="297"/>
    </location>
</feature>
<proteinExistence type="predicted"/>
<accession>A0A2N6SGX5</accession>
<protein>
    <submittedName>
        <fullName evidence="12">ABC transporter ATP-binding protein</fullName>
    </submittedName>
</protein>
<dbReference type="PANTHER" id="PTHR24221">
    <property type="entry name" value="ATP-BINDING CASSETTE SUB-FAMILY B"/>
    <property type="match status" value="1"/>
</dbReference>
<dbReference type="Pfam" id="PF00664">
    <property type="entry name" value="ABC_membrane"/>
    <property type="match status" value="1"/>
</dbReference>
<dbReference type="GO" id="GO:0016887">
    <property type="term" value="F:ATP hydrolysis activity"/>
    <property type="evidence" value="ECO:0007669"/>
    <property type="project" value="InterPro"/>
</dbReference>
<feature type="transmembrane region" description="Helical" evidence="9">
    <location>
        <begin position="58"/>
        <end position="84"/>
    </location>
</feature>
<comment type="subcellular location">
    <subcellularLocation>
        <location evidence="1">Cell membrane</location>
        <topology evidence="1">Multi-pass membrane protein</topology>
    </subcellularLocation>
</comment>
<dbReference type="PROSITE" id="PS00211">
    <property type="entry name" value="ABC_TRANSPORTER_1"/>
    <property type="match status" value="1"/>
</dbReference>
<evidence type="ECO:0000313" key="12">
    <source>
        <dbReference type="EMBL" id="PMC53185.1"/>
    </source>
</evidence>
<evidence type="ECO:0000256" key="4">
    <source>
        <dbReference type="ARBA" id="ARBA00022692"/>
    </source>
</evidence>
<evidence type="ECO:0000259" key="11">
    <source>
        <dbReference type="PROSITE" id="PS50929"/>
    </source>
</evidence>
<keyword evidence="2" id="KW-0813">Transport</keyword>
<feature type="transmembrane region" description="Helical" evidence="9">
    <location>
        <begin position="246"/>
        <end position="265"/>
    </location>
</feature>
<dbReference type="GO" id="GO:0140359">
    <property type="term" value="F:ABC-type transporter activity"/>
    <property type="evidence" value="ECO:0007669"/>
    <property type="project" value="InterPro"/>
</dbReference>
<dbReference type="GO" id="GO:0005524">
    <property type="term" value="F:ATP binding"/>
    <property type="evidence" value="ECO:0007669"/>
    <property type="project" value="UniProtKB-KW"/>
</dbReference>
<evidence type="ECO:0000256" key="1">
    <source>
        <dbReference type="ARBA" id="ARBA00004651"/>
    </source>
</evidence>
<dbReference type="InterPro" id="IPR011527">
    <property type="entry name" value="ABC1_TM_dom"/>
</dbReference>
<dbReference type="Gene3D" id="1.20.1560.10">
    <property type="entry name" value="ABC transporter type 1, transmembrane domain"/>
    <property type="match status" value="1"/>
</dbReference>
<keyword evidence="6 12" id="KW-0067">ATP-binding</keyword>
<evidence type="ECO:0000256" key="2">
    <source>
        <dbReference type="ARBA" id="ARBA00022448"/>
    </source>
</evidence>
<evidence type="ECO:0000256" key="5">
    <source>
        <dbReference type="ARBA" id="ARBA00022741"/>
    </source>
</evidence>
<evidence type="ECO:0000256" key="3">
    <source>
        <dbReference type="ARBA" id="ARBA00022475"/>
    </source>
</evidence>
<evidence type="ECO:0000256" key="6">
    <source>
        <dbReference type="ARBA" id="ARBA00022840"/>
    </source>
</evidence>
<dbReference type="PANTHER" id="PTHR24221:SF397">
    <property type="entry name" value="ABC TRANSPORTER, ATP-BINDING TRANSMEMBRANE PROTEIN"/>
    <property type="match status" value="1"/>
</dbReference>
<keyword evidence="5" id="KW-0547">Nucleotide-binding</keyword>
<dbReference type="PROSITE" id="PS50893">
    <property type="entry name" value="ABC_TRANSPORTER_2"/>
    <property type="match status" value="1"/>
</dbReference>
<dbReference type="PROSITE" id="PS50929">
    <property type="entry name" value="ABC_TM1F"/>
    <property type="match status" value="1"/>
</dbReference>
<dbReference type="InterPro" id="IPR027417">
    <property type="entry name" value="P-loop_NTPase"/>
</dbReference>
<dbReference type="Gene3D" id="3.40.50.300">
    <property type="entry name" value="P-loop containing nucleotide triphosphate hydrolases"/>
    <property type="match status" value="1"/>
</dbReference>
<evidence type="ECO:0000256" key="9">
    <source>
        <dbReference type="SAM" id="Phobius"/>
    </source>
</evidence>
<dbReference type="STRING" id="84135.GCA_001052115_00037"/>
<feature type="transmembrane region" description="Helical" evidence="9">
    <location>
        <begin position="17"/>
        <end position="38"/>
    </location>
</feature>
<gene>
    <name evidence="12" type="ORF">CJ218_01190</name>
</gene>
<evidence type="ECO:0000256" key="7">
    <source>
        <dbReference type="ARBA" id="ARBA00022989"/>
    </source>
</evidence>
<dbReference type="InterPro" id="IPR039421">
    <property type="entry name" value="Type_1_exporter"/>
</dbReference>
<dbReference type="SUPFAM" id="SSF52540">
    <property type="entry name" value="P-loop containing nucleoside triphosphate hydrolases"/>
    <property type="match status" value="1"/>
</dbReference>
<organism evidence="12 13">
    <name type="scientific">Gemella sanguinis</name>
    <dbReference type="NCBI Taxonomy" id="84135"/>
    <lineage>
        <taxon>Bacteria</taxon>
        <taxon>Bacillati</taxon>
        <taxon>Bacillota</taxon>
        <taxon>Bacilli</taxon>
        <taxon>Bacillales</taxon>
        <taxon>Gemellaceae</taxon>
        <taxon>Gemella</taxon>
    </lineage>
</organism>
<dbReference type="GO" id="GO:0034040">
    <property type="term" value="F:ATPase-coupled lipid transmembrane transporter activity"/>
    <property type="evidence" value="ECO:0007669"/>
    <property type="project" value="TreeGrafter"/>
</dbReference>
<keyword evidence="4 9" id="KW-0812">Transmembrane</keyword>
<sequence>MLTVYKKILSYVPKERYLAYIGILLSMLSVVFKVWGYYYLSKFLIEIIVYNNIENAKYYGFCIVGLLIIGITLYGIAGLVTHVLGFRLETNLRKYGIEGLSKASFSFFDTHPSGKTRKIIDDNATDTHMIVAHLIPDNAGAILMPILLLVLGFFVSLKVGIILIILSIVGGISLSMMTGEKEFMKIYQESLETLSSETVEYVRGIQVIKIFGISVESFKALNTAIKNYSKYSLEYAMSCKRGFVGFQWFFFSFIAMVIPILLLFFNIEDPKMLAVELIMVLFLSGALFVSLMAIMYVSMYAFMGQSVVEKLESIFEEMNSNKLTFGSNEEFKNYNITFENVSFGYTDKKIINDLSFSLEENKSYALVGSSGSGKSTIAKLISGFYKVDSGVIKIGNRSISSYSEEALINNIAFVFQNVKLFKTSIYDNVKIGKADASYEEVMTAMNLAGCNSILDKFSEREQTQIGTKGVYLSGGEKQRIAIARAILKDAKIIIMDEASAAVDPENEYELQRAFSNLIKDKTVIMIAHRLPSIRNVDEILVMDNGEIIERGTDRELMALDGEYKKLQSLYNKANEWRVNYEK</sequence>
<feature type="transmembrane region" description="Helical" evidence="9">
    <location>
        <begin position="146"/>
        <end position="174"/>
    </location>
</feature>
<dbReference type="InterPro" id="IPR003593">
    <property type="entry name" value="AAA+_ATPase"/>
</dbReference>
<dbReference type="GO" id="GO:0005886">
    <property type="term" value="C:plasma membrane"/>
    <property type="evidence" value="ECO:0007669"/>
    <property type="project" value="UniProtKB-SubCell"/>
</dbReference>
<dbReference type="AlphaFoldDB" id="A0A2N6SGX5"/>
<dbReference type="Pfam" id="PF00005">
    <property type="entry name" value="ABC_tran"/>
    <property type="match status" value="1"/>
</dbReference>
<keyword evidence="8 9" id="KW-0472">Membrane</keyword>
<dbReference type="SUPFAM" id="SSF90123">
    <property type="entry name" value="ABC transporter transmembrane region"/>
    <property type="match status" value="1"/>
</dbReference>
<dbReference type="InterPro" id="IPR036640">
    <property type="entry name" value="ABC1_TM_sf"/>
</dbReference>
<dbReference type="Proteomes" id="UP000235670">
    <property type="component" value="Unassembled WGS sequence"/>
</dbReference>